<dbReference type="InterPro" id="IPR002104">
    <property type="entry name" value="Integrase_catalytic"/>
</dbReference>
<dbReference type="InterPro" id="IPR013762">
    <property type="entry name" value="Integrase-like_cat_sf"/>
</dbReference>
<sequence>MKLNDVYNEWLPVKRRQVKGSTLSCYQLIYLNILAPRFGNTDVENMGKKVVTAFLYELLDSGTKSKKYCSDILIVIKMLIRFAGDELDIDVPDTTWKVIWPTKNKVVTPKLERYTPEEYRKIVSYVMDNPSPRNLGILLTICTGMRIGEVCALQWQDVDLVGKVIHVNKTIERIYLPENIGTDKKKTVVEIGSPKTNSSDRYIPILKDIFPIVKKFSAVCKPEYYVCSCSEGFVEPRTLRTYYRIFILEKVKLDHCIKFHGLRHTFASTLIENKVDVKTVSTILGHSDISTTLDVYVHPSDEAKRGAVNGGLKGIFR</sequence>
<feature type="domain" description="Tyr recombinase" evidence="4">
    <location>
        <begin position="109"/>
        <end position="309"/>
    </location>
</feature>
<dbReference type="SUPFAM" id="SSF56349">
    <property type="entry name" value="DNA breaking-rejoining enzymes"/>
    <property type="match status" value="1"/>
</dbReference>
<dbReference type="InterPro" id="IPR010998">
    <property type="entry name" value="Integrase_recombinase_N"/>
</dbReference>
<dbReference type="PANTHER" id="PTHR30349:SF64">
    <property type="entry name" value="PROPHAGE INTEGRASE INTD-RELATED"/>
    <property type="match status" value="1"/>
</dbReference>
<evidence type="ECO:0000313" key="5">
    <source>
        <dbReference type="EMBL" id="EYA14589.1"/>
    </source>
</evidence>
<accession>A0AAN4N065</accession>
<keyword evidence="2" id="KW-0238">DNA-binding</keyword>
<evidence type="ECO:0000256" key="2">
    <source>
        <dbReference type="ARBA" id="ARBA00023125"/>
    </source>
</evidence>
<evidence type="ECO:0000259" key="4">
    <source>
        <dbReference type="PROSITE" id="PS51898"/>
    </source>
</evidence>
<organism evidence="5 6">
    <name type="scientific">Bacteroides fragilis str. 1007-1-F #10</name>
    <dbReference type="NCBI Taxonomy" id="1339295"/>
    <lineage>
        <taxon>Bacteria</taxon>
        <taxon>Pseudomonadati</taxon>
        <taxon>Bacteroidota</taxon>
        <taxon>Bacteroidia</taxon>
        <taxon>Bacteroidales</taxon>
        <taxon>Bacteroidaceae</taxon>
        <taxon>Bacteroides</taxon>
    </lineage>
</organism>
<dbReference type="GO" id="GO:0006310">
    <property type="term" value="P:DNA recombination"/>
    <property type="evidence" value="ECO:0007669"/>
    <property type="project" value="UniProtKB-KW"/>
</dbReference>
<name>A0AAN4N065_BACFG</name>
<dbReference type="AlphaFoldDB" id="A0AAN4N065"/>
<dbReference type="PROSITE" id="PS51898">
    <property type="entry name" value="TYR_RECOMBINASE"/>
    <property type="match status" value="1"/>
</dbReference>
<protein>
    <submittedName>
        <fullName evidence="5">Phage integrase family protein</fullName>
    </submittedName>
</protein>
<dbReference type="EMBL" id="JGEA01000022">
    <property type="protein sequence ID" value="EYA14589.1"/>
    <property type="molecule type" value="Genomic_DNA"/>
</dbReference>
<dbReference type="Pfam" id="PF00589">
    <property type="entry name" value="Phage_integrase"/>
    <property type="match status" value="1"/>
</dbReference>
<evidence type="ECO:0000256" key="3">
    <source>
        <dbReference type="ARBA" id="ARBA00023172"/>
    </source>
</evidence>
<dbReference type="CDD" id="cd01189">
    <property type="entry name" value="INT_ICEBs1_C_like"/>
    <property type="match status" value="1"/>
</dbReference>
<dbReference type="RefSeq" id="WP_032533313.1">
    <property type="nucleotide sequence ID" value="NZ_JGEA01000022.1"/>
</dbReference>
<dbReference type="Proteomes" id="UP000022433">
    <property type="component" value="Unassembled WGS sequence"/>
</dbReference>
<proteinExistence type="inferred from homology"/>
<dbReference type="GO" id="GO:0003677">
    <property type="term" value="F:DNA binding"/>
    <property type="evidence" value="ECO:0007669"/>
    <property type="project" value="UniProtKB-KW"/>
</dbReference>
<dbReference type="Gene3D" id="1.10.443.10">
    <property type="entry name" value="Intergrase catalytic core"/>
    <property type="match status" value="1"/>
</dbReference>
<comment type="caution">
    <text evidence="5">The sequence shown here is derived from an EMBL/GenBank/DDBJ whole genome shotgun (WGS) entry which is preliminary data.</text>
</comment>
<evidence type="ECO:0000256" key="1">
    <source>
        <dbReference type="ARBA" id="ARBA00008857"/>
    </source>
</evidence>
<comment type="similarity">
    <text evidence="1">Belongs to the 'phage' integrase family.</text>
</comment>
<dbReference type="Gene3D" id="1.10.150.130">
    <property type="match status" value="1"/>
</dbReference>
<evidence type="ECO:0000313" key="6">
    <source>
        <dbReference type="Proteomes" id="UP000022433"/>
    </source>
</evidence>
<dbReference type="InterPro" id="IPR011010">
    <property type="entry name" value="DNA_brk_join_enz"/>
</dbReference>
<dbReference type="GO" id="GO:0015074">
    <property type="term" value="P:DNA integration"/>
    <property type="evidence" value="ECO:0007669"/>
    <property type="project" value="InterPro"/>
</dbReference>
<reference evidence="5 6" key="1">
    <citation type="submission" date="2014-02" db="EMBL/GenBank/DDBJ databases">
        <authorList>
            <person name="Sears C."/>
            <person name="Carroll K."/>
            <person name="Sack B.R."/>
            <person name="Qadri F."/>
            <person name="Myers L.L."/>
            <person name="Chung G.-T."/>
            <person name="Escheverria P."/>
            <person name="Fraser C.M."/>
            <person name="Sadzewicz L."/>
            <person name="Shefchek K.A."/>
            <person name="Tallon L."/>
            <person name="Das S.P."/>
            <person name="Daugherty S."/>
            <person name="Mongodin E.F."/>
        </authorList>
    </citation>
    <scope>NUCLEOTIDE SEQUENCE [LARGE SCALE GENOMIC DNA]</scope>
    <source>
        <strain evidence="5 6">1007-1-F #10</strain>
    </source>
</reference>
<gene>
    <name evidence="5" type="ORF">M104_2299</name>
</gene>
<dbReference type="InterPro" id="IPR050090">
    <property type="entry name" value="Tyrosine_recombinase_XerCD"/>
</dbReference>
<keyword evidence="3" id="KW-0233">DNA recombination</keyword>
<dbReference type="PANTHER" id="PTHR30349">
    <property type="entry name" value="PHAGE INTEGRASE-RELATED"/>
    <property type="match status" value="1"/>
</dbReference>